<dbReference type="EMBL" id="LODT01000006">
    <property type="protein sequence ID" value="KYR01680.1"/>
    <property type="molecule type" value="Genomic_DNA"/>
</dbReference>
<evidence type="ECO:0000313" key="8">
    <source>
        <dbReference type="Proteomes" id="UP000076078"/>
    </source>
</evidence>
<feature type="domain" description="BEACH" evidence="5">
    <location>
        <begin position="2932"/>
        <end position="3223"/>
    </location>
</feature>
<dbReference type="PROSITE" id="PS00678">
    <property type="entry name" value="WD_REPEATS_1"/>
    <property type="match status" value="1"/>
</dbReference>
<dbReference type="GO" id="GO:0006909">
    <property type="term" value="P:phagocytosis"/>
    <property type="evidence" value="ECO:0007669"/>
    <property type="project" value="UniProtKB-ARBA"/>
</dbReference>
<keyword evidence="1 3" id="KW-0853">WD repeat</keyword>
<dbReference type="PANTHER" id="PTHR13743">
    <property type="entry name" value="BEIGE/BEACH-RELATED"/>
    <property type="match status" value="1"/>
</dbReference>
<feature type="region of interest" description="Disordered" evidence="4">
    <location>
        <begin position="1964"/>
        <end position="1990"/>
    </location>
</feature>
<dbReference type="GO" id="GO:0005764">
    <property type="term" value="C:lysosome"/>
    <property type="evidence" value="ECO:0007669"/>
    <property type="project" value="TreeGrafter"/>
</dbReference>
<dbReference type="InParanoid" id="A0A152A631"/>
<dbReference type="SMART" id="SM01026">
    <property type="entry name" value="Beach"/>
    <property type="match status" value="1"/>
</dbReference>
<feature type="region of interest" description="Disordered" evidence="4">
    <location>
        <begin position="2826"/>
        <end position="2861"/>
    </location>
</feature>
<dbReference type="InterPro" id="IPR013320">
    <property type="entry name" value="ConA-like_dom_sf"/>
</dbReference>
<dbReference type="PANTHER" id="PTHR13743:SF86">
    <property type="entry name" value="LYSOSOMAL-TRAFFICKING REGULATOR"/>
    <property type="match status" value="1"/>
</dbReference>
<feature type="domain" description="BEACH-type PH" evidence="6">
    <location>
        <begin position="2782"/>
        <end position="2920"/>
    </location>
</feature>
<dbReference type="Proteomes" id="UP000076078">
    <property type="component" value="Unassembled WGS sequence"/>
</dbReference>
<dbReference type="Gene3D" id="1.25.10.10">
    <property type="entry name" value="Leucine-rich Repeat Variant"/>
    <property type="match status" value="1"/>
</dbReference>
<dbReference type="InterPro" id="IPR019775">
    <property type="entry name" value="WD40_repeat_CS"/>
</dbReference>
<dbReference type="SUPFAM" id="SSF50729">
    <property type="entry name" value="PH domain-like"/>
    <property type="match status" value="1"/>
</dbReference>
<dbReference type="InterPro" id="IPR023362">
    <property type="entry name" value="PH-BEACH_dom"/>
</dbReference>
<reference evidence="7 8" key="1">
    <citation type="submission" date="2015-12" db="EMBL/GenBank/DDBJ databases">
        <title>Dictyostelia acquired genes for synthesis and detection of signals that induce cell-type specialization by lateral gene transfer from prokaryotes.</title>
        <authorList>
            <person name="Gloeckner G."/>
            <person name="Schaap P."/>
        </authorList>
    </citation>
    <scope>NUCLEOTIDE SEQUENCE [LARGE SCALE GENOMIC DNA]</scope>
    <source>
        <strain evidence="7 8">TK</strain>
    </source>
</reference>
<evidence type="ECO:0000256" key="4">
    <source>
        <dbReference type="SAM" id="MobiDB-lite"/>
    </source>
</evidence>
<dbReference type="InterPro" id="IPR011993">
    <property type="entry name" value="PH-like_dom_sf"/>
</dbReference>
<dbReference type="PROSITE" id="PS50294">
    <property type="entry name" value="WD_REPEATS_REGION"/>
    <property type="match status" value="1"/>
</dbReference>
<feature type="compositionally biased region" description="Low complexity" evidence="4">
    <location>
        <begin position="1964"/>
        <end position="1986"/>
    </location>
</feature>
<dbReference type="SUPFAM" id="SSF50978">
    <property type="entry name" value="WD40 repeat-like"/>
    <property type="match status" value="1"/>
</dbReference>
<evidence type="ECO:0000256" key="2">
    <source>
        <dbReference type="ARBA" id="ARBA00022737"/>
    </source>
</evidence>
<dbReference type="Gene3D" id="1.10.1540.10">
    <property type="entry name" value="BEACH domain"/>
    <property type="match status" value="1"/>
</dbReference>
<feature type="compositionally biased region" description="Polar residues" evidence="4">
    <location>
        <begin position="2830"/>
        <end position="2859"/>
    </location>
</feature>
<feature type="compositionally biased region" description="Low complexity" evidence="4">
    <location>
        <begin position="2751"/>
        <end position="2760"/>
    </location>
</feature>
<dbReference type="InterPro" id="IPR011989">
    <property type="entry name" value="ARM-like"/>
</dbReference>
<dbReference type="FunFam" id="1.10.1540.10:FF:000002">
    <property type="entry name" value="WD repeat and FYVE domain containing 3"/>
    <property type="match status" value="1"/>
</dbReference>
<dbReference type="Pfam" id="PF02138">
    <property type="entry name" value="Beach"/>
    <property type="match status" value="1"/>
</dbReference>
<comment type="caution">
    <text evidence="7">The sequence shown here is derived from an EMBL/GenBank/DDBJ whole genome shotgun (WGS) entry which is preliminary data.</text>
</comment>
<dbReference type="InterPro" id="IPR031570">
    <property type="entry name" value="NBEA/BDCP_DUF4704"/>
</dbReference>
<dbReference type="CDD" id="cd06071">
    <property type="entry name" value="Beach"/>
    <property type="match status" value="1"/>
</dbReference>
<dbReference type="GO" id="GO:0007040">
    <property type="term" value="P:lysosome organization"/>
    <property type="evidence" value="ECO:0007669"/>
    <property type="project" value="TreeGrafter"/>
</dbReference>
<keyword evidence="2" id="KW-0677">Repeat</keyword>
<feature type="region of interest" description="Disordered" evidence="4">
    <location>
        <begin position="2373"/>
        <end position="2407"/>
    </location>
</feature>
<gene>
    <name evidence="7" type="ORF">DLAC_01685</name>
</gene>
<evidence type="ECO:0000256" key="3">
    <source>
        <dbReference type="PROSITE-ProRule" id="PRU00221"/>
    </source>
</evidence>
<dbReference type="InterPro" id="IPR050865">
    <property type="entry name" value="BEACH_Domain"/>
</dbReference>
<dbReference type="InterPro" id="IPR046851">
    <property type="entry name" value="NBCH_WD40"/>
</dbReference>
<evidence type="ECO:0000259" key="6">
    <source>
        <dbReference type="PROSITE" id="PS51783"/>
    </source>
</evidence>
<dbReference type="CDD" id="cd01201">
    <property type="entry name" value="PH_BEACH"/>
    <property type="match status" value="1"/>
</dbReference>
<dbReference type="FunFam" id="2.130.10.10:FF:000292">
    <property type="entry name" value="Lysosomal trafficking regulator"/>
    <property type="match status" value="1"/>
</dbReference>
<dbReference type="InterPro" id="IPR001680">
    <property type="entry name" value="WD40_rpt"/>
</dbReference>
<dbReference type="Gene3D" id="2.30.29.30">
    <property type="entry name" value="Pleckstrin-homology domain (PH domain)/Phosphotyrosine-binding domain (PTB)"/>
    <property type="match status" value="1"/>
</dbReference>
<dbReference type="SUPFAM" id="SSF48371">
    <property type="entry name" value="ARM repeat"/>
    <property type="match status" value="2"/>
</dbReference>
<feature type="region of interest" description="Disordered" evidence="4">
    <location>
        <begin position="1627"/>
        <end position="1650"/>
    </location>
</feature>
<feature type="repeat" description="WD" evidence="3">
    <location>
        <begin position="3362"/>
        <end position="3403"/>
    </location>
</feature>
<proteinExistence type="predicted"/>
<dbReference type="InterPro" id="IPR016024">
    <property type="entry name" value="ARM-type_fold"/>
</dbReference>
<dbReference type="InterPro" id="IPR036372">
    <property type="entry name" value="BEACH_dom_sf"/>
</dbReference>
<dbReference type="OMA" id="SWPPSCE"/>
<dbReference type="Pfam" id="PF15787">
    <property type="entry name" value="DUF4704"/>
    <property type="match status" value="1"/>
</dbReference>
<dbReference type="GO" id="GO:0016050">
    <property type="term" value="P:vesicle organization"/>
    <property type="evidence" value="ECO:0007669"/>
    <property type="project" value="UniProtKB-ARBA"/>
</dbReference>
<feature type="compositionally biased region" description="Low complexity" evidence="4">
    <location>
        <begin position="250"/>
        <end position="286"/>
    </location>
</feature>
<dbReference type="STRING" id="361077.A0A152A631"/>
<dbReference type="Pfam" id="PF20426">
    <property type="entry name" value="NBCH_WD40"/>
    <property type="match status" value="1"/>
</dbReference>
<evidence type="ECO:0000259" key="5">
    <source>
        <dbReference type="PROSITE" id="PS50197"/>
    </source>
</evidence>
<accession>A0A152A631</accession>
<dbReference type="PROSITE" id="PS51783">
    <property type="entry name" value="PH_BEACH"/>
    <property type="match status" value="1"/>
</dbReference>
<evidence type="ECO:0000313" key="7">
    <source>
        <dbReference type="EMBL" id="KYR01680.1"/>
    </source>
</evidence>
<dbReference type="InterPro" id="IPR015943">
    <property type="entry name" value="WD40/YVTN_repeat-like_dom_sf"/>
</dbReference>
<organism evidence="7 8">
    <name type="scientific">Tieghemostelium lacteum</name>
    <name type="common">Slime mold</name>
    <name type="synonym">Dictyostelium lacteum</name>
    <dbReference type="NCBI Taxonomy" id="361077"/>
    <lineage>
        <taxon>Eukaryota</taxon>
        <taxon>Amoebozoa</taxon>
        <taxon>Evosea</taxon>
        <taxon>Eumycetozoa</taxon>
        <taxon>Dictyostelia</taxon>
        <taxon>Dictyosteliales</taxon>
        <taxon>Raperosteliaceae</taxon>
        <taxon>Tieghemostelium</taxon>
    </lineage>
</organism>
<keyword evidence="8" id="KW-1185">Reference proteome</keyword>
<dbReference type="SUPFAM" id="SSF49899">
    <property type="entry name" value="Concanavalin A-like lectins/glucanases"/>
    <property type="match status" value="1"/>
</dbReference>
<dbReference type="Gene3D" id="2.130.10.10">
    <property type="entry name" value="YVTN repeat-like/Quinoprotein amine dehydrogenase"/>
    <property type="match status" value="2"/>
</dbReference>
<dbReference type="OrthoDB" id="26681at2759"/>
<protein>
    <submittedName>
        <fullName evidence="7">BEACH domain-containing protein</fullName>
    </submittedName>
</protein>
<dbReference type="InterPro" id="IPR000409">
    <property type="entry name" value="BEACH_dom"/>
</dbReference>
<dbReference type="GO" id="GO:0030003">
    <property type="term" value="P:intracellular monoatomic cation homeostasis"/>
    <property type="evidence" value="ECO:0007669"/>
    <property type="project" value="UniProtKB-ARBA"/>
</dbReference>
<evidence type="ECO:0000256" key="1">
    <source>
        <dbReference type="ARBA" id="ARBA00022574"/>
    </source>
</evidence>
<dbReference type="SMART" id="SM00320">
    <property type="entry name" value="WD40"/>
    <property type="match status" value="4"/>
</dbReference>
<feature type="region of interest" description="Disordered" evidence="4">
    <location>
        <begin position="878"/>
        <end position="907"/>
    </location>
</feature>
<dbReference type="SUPFAM" id="SSF81837">
    <property type="entry name" value="BEACH domain"/>
    <property type="match status" value="1"/>
</dbReference>
<feature type="region of interest" description="Disordered" evidence="4">
    <location>
        <begin position="250"/>
        <end position="290"/>
    </location>
</feature>
<dbReference type="InterPro" id="IPR036322">
    <property type="entry name" value="WD40_repeat_dom_sf"/>
</dbReference>
<feature type="compositionally biased region" description="Low complexity" evidence="4">
    <location>
        <begin position="2373"/>
        <end position="2394"/>
    </location>
</feature>
<dbReference type="PROSITE" id="PS50082">
    <property type="entry name" value="WD_REPEATS_2"/>
    <property type="match status" value="1"/>
</dbReference>
<sequence>MLKTSLDPHILSGIAGTSGLNNQKNKQQSAPQAQNIQISTFRYSWNNYLQTVVYQDSLFSLVDFLKYFVQNYYQTPSNLLFLSLGTLSDVSRHLSKRLVEEIGYSVNKGNIQQQQQQSQLLQQQQQKYPSALDIYQYLIGYSIAGEGPWILTSLEILSRSRSNGIPLSMVKLLLSILEKIYKLPSNMLVPPFNNHHRENNNIFQMSSQRSRHYLDLQNFPSIESYFFLPPLPSTLNNLFIQSSLDSTNISANNNNSNSNNTGTQNTNVTSPSQSTTSSTQPNVQSPDFQNPHQEQTIWMDEEVQQSFSGNLFDKFLASSNINLQQQQQPQQQLNNDSTNNTSQLTVLSFQILKIISNLMKEKEFIIELCTSNSLSILTNLFSNSNLLNTNSQDQAIIFKLLSQIFSQIMSHCSLSFETLNLLHKYKLIKTLLNILEKKHQNIHLTINLIIDISKIIVYTIKSSSRIYKSLHDDFLKHNGYSTLLNTFVYISDFGTLKNKIDYIRTTCDLLFIGSSAFNNQFSKENIANIRIFEIYLNVFSTTNSEETKTELLKCIKSIFYLGVMSEDTSVMDPDYLVESSSSVINTANTNGNGGNSGSNMSFNDDGLIKFQQLEPFKILFSQFDNLNISNRKMILEMMDLLLLRDRISQTEIKFYCNLFQSKYPSTILLVTQHLTELLKQMRISKDVLKECSLIEILLEYLVDPATLRFSAILDSTANNLMDLTDELTLCFQILQERKKTSKFYILWMIVTGILQLLLEFLKLSPQIQSAFVEKQGLKALRSLLNDEYLIQPSLQVIATIAIGKLSLESRIIQDFMEVLFSGGASTESKVLTQRKHILATMCFIFHNNHQAKNSFKSSSGFIWSVSILDVISRTVAAGNQTPSHSNSSNGGTSRTVSHVNQSKNQNSQKATNNEIFFFLKVLIDTLSAVMKNNPSNQEYFRKVIQFSTLSNTLKACGYMEGIYSTSLCDSLLNMAVSGSWPPSCEEHSLEDGSLLSLYSPITSFFPNNTQLLKNFDFSPSVMSPSSVSATDESSLDDSISLIDDSHSTFSSISQLSISNTNNTVEESPRRRNRSLTNDFVMSPQVLLSQTTYTSLDLATELRPSSSQVTLSTNFKLPDKSSLAMAQERFFHCQSCRDGLSIENPEIFKLIILLTGGTQEEIGKIESKSFCYILRELIFLSSCSLVNQKKLSGLLLDIIDHYKPLLLANPSAIYTYPMSPSKKRTSASINNPIDILKLKPLLLELIQSLAGHNLTLSEFRKYFELLKDRNYPIDLLNLLLKITGPRENIPLYYAEFSKNGLEYIDFPYLGERSWPPLKGFGISMWFRYSTPYLNINKTPIFLLSKEGVMAGGKTCEAQLILDNGILYYCINHSSYPSEQISFSEFKFEPDQFYFIVITHAAAAVGQKKSPVKLYVNGCLRGQYMINYPRPQMMTLFIRLGGTNASSTNKDYNVNNSCWHSGNAYFFEDLPMDKEVFYLYLLGPDHFRGLKVDVSMIDSIQPSLDKSTKLHPLLIEHLLNPTVQPLQSLHEKIMLIFTAKCLYVTAHRIANKSEAVTHASAQPQQSSLSQSNPTISTIERTTSQNDFSFSSFNSFNSLSSLNNPNSRKSSLTNSISSSIGQLSMSSGLNSSILTSPGPSPSKVNNNNTNTSTSSFNLDTNSIISIASTIAMPTQNSSQITRSHSNNSLGGPVILNNSFQSQSLSLLSTGLPFPLPPGVISQVGVKDIIINSGGVSVFIYLLAMSQEKEYQRTSLKLLQSVIRNSQQNLKEMRDISGYQLISHIIRRNNWVLDDGLLAILFSFVGVQSTRTSIHYIDGVIADVLALKHFLLERSIWKRASIQDQKKLFESLEKLVNALHENHDFNIIKFRQAGAFETILKMCREDDLPLELLGSLSSILHSIIHKPPKLNGDLKLLLSYLLETMTIGTKSFQNIQSSLSANSTSTGTTSSSSPFSYLRRNRKLFSTSSSTVNNNNNNNNNNSNNQPNSNDLIPVVSTEDDKISSSTQETIRITMLNLMIDILSKADNSILEEFHSICSIETIFGLLIDESIQTRLLFLKIIDICLHSPMISQKFEKMKGFHLLGHQLCSFKMSEELFGVLFCILFGKASTNQDMLGVSMRMYFLSQISDSEMKYPGAIITILITLCNCTFSTQHILIKMIHNIFLQNDQFKNIMLENELVPRLVDILASNFQKRSNQIFNYNYNYNLRNDSDLKEEESWDAEESILSLLKEIALYGAKSQDGSTILRDILVILHLNTKMDQDYTCCLQRRVLFDVISFFHDNKNFGSIDSLVSSYEKLCVLTINTLCYQEKTTASPPTQAATVSKREKAFKSLGNFASTFSPSKSGLSKSVTTTPTGSLVLDRDQLQQQLESLDSISSSNNEQDQTSNNEESSNSNTESDRSAHTQIQHKHKKPTVPIWIKEGNLLNQEHFLILLLTVLCNTKVTQSNTNTYRNLFSTQYSARSLLCKLIYLLLSSPEFQDQTTAVLQHLISVPAQGNPVISDVVLEEDFIQTMFHLTFKYLNNDTTDPEQQRLVVKLWGTIIQSVSYDVIRKVFDPNVPLSALLAAQNSQDPPREYLSKYQTNQVENEFKRWEEKNNQSKREWKLQYLEVQKNKQAIIIKNQDISKSTKKLSDSLIQLKTEYEKSNLQFQAENRESKRFFQTQWKVLIKKVTHEKAIWGKEGELEDNAIHSISDSELSESAKLQKSLAETKWKLDPTEGTHRMRLRLKRTPRNPQFNLIANIPESPSMKSNDQLLQQQTPQQPIQQVLQAASHGSIDYSSGTLKMGEKVNEYFKCSCISPFYQRDGELLIGDQNIYFLDESLTLADKKRSEQSTQGGLQSSTDSTASQTPGTQDSSISSIKPPQKGKHIIWAYDDIIEIHKRRHVLKNSAIEIFLGSGVPHKTYLFAFQKTSDRDIVYDLILSKPLPNRVDYAAEVQGNILKLSITKKWQRGLISNFEYLMHLNTLAGRSFNDLTQYPIFPFILKDYDSAELDLENAATFRDLTKPMGAQDPNRLAKFLDKFNYLQEINEKPYHYGSHYSNIGSVLHFLVRLQPFSAYFIDFQGGRFDVPDRAFHSIAQTWNLSSSISSSDVKELIPEFFYLPDFLVNNNNFYMGTKQDGVKVDNVILPTWAKGDPKLFIKKHLEALECKYVSENIHNWIDLMFGHKQQGEAAIKAYNMFFPLTYEGAVEIDTIEDKLTRDATIAQIHSYGQTPKQLFTKPHPKKNWAKTMKTYESCIYNKYDKLMCFSMWNIKTPVGSIAISGDTTIPLAPQKILLYPDSNKYVSWGHWDQNLRVYSTDTGKVLSIIDVLNDDIICCDITRNGRLFVTGGTAGTVKVWKRCNSDGTLMTRKERGDNLSLWSTLYGHTNSILCITVSQEFSVIVSGSKDRNCIIWDLNRLTYVNTLAHQFPVTCVQVSPTNNYIATFETEIDDSNSSSHIPSGFLRLWTGNGEPVKEEQFGNDRVNCMVFTSGNEGTTTNLLVTGMESGLLILWNATTLEKLKVLNSQKGSPITALAVNKDHTQLIVGDVNGQLEYWSAKTFDGYSAIVGINA</sequence>
<feature type="region of interest" description="Disordered" evidence="4">
    <location>
        <begin position="2739"/>
        <end position="2760"/>
    </location>
</feature>
<dbReference type="PROSITE" id="PS50197">
    <property type="entry name" value="BEACH"/>
    <property type="match status" value="1"/>
</dbReference>
<dbReference type="Pfam" id="PF14844">
    <property type="entry name" value="PH_BEACH"/>
    <property type="match status" value="1"/>
</dbReference>
<name>A0A152A631_TIELA</name>